<dbReference type="Proteomes" id="UP000001357">
    <property type="component" value="Unassembled WGS sequence"/>
</dbReference>
<dbReference type="AlphaFoldDB" id="A9V955"/>
<dbReference type="OMA" id="QYHASEE"/>
<accession>A9V955</accession>
<dbReference type="KEGG" id="mbr:MONBRDRAFT_28773"/>
<keyword evidence="3" id="KW-1185">Reference proteome</keyword>
<protein>
    <recommendedName>
        <fullName evidence="4">PID domain-containing protein</fullName>
    </recommendedName>
</protein>
<proteinExistence type="predicted"/>
<evidence type="ECO:0008006" key="4">
    <source>
        <dbReference type="Google" id="ProtNLM"/>
    </source>
</evidence>
<feature type="region of interest" description="Disordered" evidence="1">
    <location>
        <begin position="184"/>
        <end position="213"/>
    </location>
</feature>
<evidence type="ECO:0000313" key="3">
    <source>
        <dbReference type="Proteomes" id="UP000001357"/>
    </source>
</evidence>
<dbReference type="InParanoid" id="A9V955"/>
<organism evidence="2 3">
    <name type="scientific">Monosiga brevicollis</name>
    <name type="common">Choanoflagellate</name>
    <dbReference type="NCBI Taxonomy" id="81824"/>
    <lineage>
        <taxon>Eukaryota</taxon>
        <taxon>Choanoflagellata</taxon>
        <taxon>Craspedida</taxon>
        <taxon>Salpingoecidae</taxon>
        <taxon>Monosiga</taxon>
    </lineage>
</organism>
<dbReference type="RefSeq" id="XP_001749191.1">
    <property type="nucleotide sequence ID" value="XM_001749139.1"/>
</dbReference>
<sequence>MPDFIFDSQVHTFEQVRYLGFVPLASLVNPEEQGGVLSAAAKTLLIKLQKLHDRLVSESIAKKGGNADDPRLRNAASKFLTKHGHDVRRGDPVTVLAATHAVTIKPTIDVTAEPFFFQTVHMVQCTHYTDEQTTDKQDIIVVQHSGDGRAACHLFAVAPKASRDFLDTLLEAARIGRRIERQNEATEQYHASEEAQKKQQAAPGSQHRRVAPADSDDLTLAVGIGLKRRSSIKINAGLRRRNSVQKSKGKRASLSSSVGGTSAVLAEVHEEASARASMISFLTDDDNNSYGVVLYRASFLCLSSTHDQPRQESAFALQTDPVPPSAAGFGAEDDLLDDIDESLFATSDVVEEADVGDMNMDGFGFNEEEEEGGFGF</sequence>
<reference evidence="2 3" key="1">
    <citation type="journal article" date="2008" name="Nature">
        <title>The genome of the choanoflagellate Monosiga brevicollis and the origin of metazoans.</title>
        <authorList>
            <consortium name="JGI Sequencing"/>
            <person name="King N."/>
            <person name="Westbrook M.J."/>
            <person name="Young S.L."/>
            <person name="Kuo A."/>
            <person name="Abedin M."/>
            <person name="Chapman J."/>
            <person name="Fairclough S."/>
            <person name="Hellsten U."/>
            <person name="Isogai Y."/>
            <person name="Letunic I."/>
            <person name="Marr M."/>
            <person name="Pincus D."/>
            <person name="Putnam N."/>
            <person name="Rokas A."/>
            <person name="Wright K.J."/>
            <person name="Zuzow R."/>
            <person name="Dirks W."/>
            <person name="Good M."/>
            <person name="Goodstein D."/>
            <person name="Lemons D."/>
            <person name="Li W."/>
            <person name="Lyons J.B."/>
            <person name="Morris A."/>
            <person name="Nichols S."/>
            <person name="Richter D.J."/>
            <person name="Salamov A."/>
            <person name="Bork P."/>
            <person name="Lim W.A."/>
            <person name="Manning G."/>
            <person name="Miller W.T."/>
            <person name="McGinnis W."/>
            <person name="Shapiro H."/>
            <person name="Tjian R."/>
            <person name="Grigoriev I.V."/>
            <person name="Rokhsar D."/>
        </authorList>
    </citation>
    <scope>NUCLEOTIDE SEQUENCE [LARGE SCALE GENOMIC DNA]</scope>
    <source>
        <strain evidence="3">MX1 / ATCC 50154</strain>
    </source>
</reference>
<dbReference type="EMBL" id="CH991569">
    <property type="protein sequence ID" value="EDQ85997.1"/>
    <property type="molecule type" value="Genomic_DNA"/>
</dbReference>
<evidence type="ECO:0000256" key="1">
    <source>
        <dbReference type="SAM" id="MobiDB-lite"/>
    </source>
</evidence>
<dbReference type="GeneID" id="5894519"/>
<evidence type="ECO:0000313" key="2">
    <source>
        <dbReference type="EMBL" id="EDQ85997.1"/>
    </source>
</evidence>
<gene>
    <name evidence="2" type="ORF">MONBRDRAFT_28773</name>
</gene>
<name>A9V955_MONBE</name>